<name>A0A0E9WLM9_ANGAN</name>
<protein>
    <submittedName>
        <fullName evidence="1">Uncharacterized protein</fullName>
    </submittedName>
</protein>
<dbReference type="AlphaFoldDB" id="A0A0E9WLM9"/>
<organism evidence="1">
    <name type="scientific">Anguilla anguilla</name>
    <name type="common">European freshwater eel</name>
    <name type="synonym">Muraena anguilla</name>
    <dbReference type="NCBI Taxonomy" id="7936"/>
    <lineage>
        <taxon>Eukaryota</taxon>
        <taxon>Metazoa</taxon>
        <taxon>Chordata</taxon>
        <taxon>Craniata</taxon>
        <taxon>Vertebrata</taxon>
        <taxon>Euteleostomi</taxon>
        <taxon>Actinopterygii</taxon>
        <taxon>Neopterygii</taxon>
        <taxon>Teleostei</taxon>
        <taxon>Anguilliformes</taxon>
        <taxon>Anguillidae</taxon>
        <taxon>Anguilla</taxon>
    </lineage>
</organism>
<sequence>MGFYGIYMDVNVGLLHCESSIYPPIVEAQHLFGLR</sequence>
<reference evidence="1" key="2">
    <citation type="journal article" date="2015" name="Fish Shellfish Immunol.">
        <title>Early steps in the European eel (Anguilla anguilla)-Vibrio vulnificus interaction in the gills: Role of the RtxA13 toxin.</title>
        <authorList>
            <person name="Callol A."/>
            <person name="Pajuelo D."/>
            <person name="Ebbesson L."/>
            <person name="Teles M."/>
            <person name="MacKenzie S."/>
            <person name="Amaro C."/>
        </authorList>
    </citation>
    <scope>NUCLEOTIDE SEQUENCE</scope>
</reference>
<reference evidence="1" key="1">
    <citation type="submission" date="2014-11" db="EMBL/GenBank/DDBJ databases">
        <authorList>
            <person name="Amaro Gonzalez C."/>
        </authorList>
    </citation>
    <scope>NUCLEOTIDE SEQUENCE</scope>
</reference>
<accession>A0A0E9WLM9</accession>
<dbReference type="EMBL" id="GBXM01018082">
    <property type="protein sequence ID" value="JAH90495.1"/>
    <property type="molecule type" value="Transcribed_RNA"/>
</dbReference>
<evidence type="ECO:0000313" key="1">
    <source>
        <dbReference type="EMBL" id="JAH90495.1"/>
    </source>
</evidence>
<proteinExistence type="predicted"/>